<dbReference type="InterPro" id="IPR029060">
    <property type="entry name" value="PIN-like_dom_sf"/>
</dbReference>
<dbReference type="AlphaFoldDB" id="A0A6H1WSV6"/>
<gene>
    <name evidence="2" type="ORF">FVE67_05565</name>
</gene>
<sequence>MSTINFGEAFYMLIKKGFREEAYTLWNKRDQLPLKFISPTWKRIKLAAEIKAVYPLSYADAFCAALALEMEAPVLAGDPEFKKVNGLELIWIP</sequence>
<dbReference type="CDD" id="cd18689">
    <property type="entry name" value="PIN_VapC-like"/>
    <property type="match status" value="1"/>
</dbReference>
<protein>
    <submittedName>
        <fullName evidence="2">Type II toxin-antitoxin system VapC family toxin</fullName>
    </submittedName>
</protein>
<dbReference type="Proteomes" id="UP000501253">
    <property type="component" value="Chromosome"/>
</dbReference>
<feature type="domain" description="PIN" evidence="1">
    <location>
        <begin position="1"/>
        <end position="86"/>
    </location>
</feature>
<dbReference type="KEGG" id="tmai:FVE67_05565"/>
<evidence type="ECO:0000313" key="3">
    <source>
        <dbReference type="Proteomes" id="UP000501253"/>
    </source>
</evidence>
<accession>A0A6H1WSV6</accession>
<reference evidence="2 3" key="1">
    <citation type="submission" date="2019-08" db="EMBL/GenBank/DDBJ databases">
        <title>Complete genome sequence of Thermosulfurimonas marina SU872T, an anaerobic thermophilic chemolithoautotrophic bacterium isolated from a shallow marine hydrothermal vent.</title>
        <authorList>
            <person name="Allioux M."/>
            <person name="Jebbar M."/>
            <person name="Slobodkina G."/>
            <person name="Slobodkin A."/>
            <person name="Moalic Y."/>
            <person name="Frolova A."/>
            <person name="Shao Z."/>
            <person name="Alain K."/>
        </authorList>
    </citation>
    <scope>NUCLEOTIDE SEQUENCE [LARGE SCALE GENOMIC DNA]</scope>
    <source>
        <strain evidence="2 3">SU872</strain>
    </source>
</reference>
<dbReference type="Gene3D" id="3.40.50.1010">
    <property type="entry name" value="5'-nuclease"/>
    <property type="match status" value="1"/>
</dbReference>
<keyword evidence="3" id="KW-1185">Reference proteome</keyword>
<dbReference type="InterPro" id="IPR002716">
    <property type="entry name" value="PIN_dom"/>
</dbReference>
<organism evidence="2 3">
    <name type="scientific">Thermosulfurimonas marina</name>
    <dbReference type="NCBI Taxonomy" id="2047767"/>
    <lineage>
        <taxon>Bacteria</taxon>
        <taxon>Pseudomonadati</taxon>
        <taxon>Thermodesulfobacteriota</taxon>
        <taxon>Thermodesulfobacteria</taxon>
        <taxon>Thermodesulfobacteriales</taxon>
        <taxon>Thermodesulfobacteriaceae</taxon>
        <taxon>Thermosulfurimonas</taxon>
    </lineage>
</organism>
<evidence type="ECO:0000259" key="1">
    <source>
        <dbReference type="Pfam" id="PF01850"/>
    </source>
</evidence>
<evidence type="ECO:0000313" key="2">
    <source>
        <dbReference type="EMBL" id="QJA06305.1"/>
    </source>
</evidence>
<dbReference type="RefSeq" id="WP_168719653.1">
    <property type="nucleotide sequence ID" value="NZ_CP042909.1"/>
</dbReference>
<name>A0A6H1WSV6_9BACT</name>
<dbReference type="SUPFAM" id="SSF88723">
    <property type="entry name" value="PIN domain-like"/>
    <property type="match status" value="1"/>
</dbReference>
<proteinExistence type="predicted"/>
<dbReference type="Pfam" id="PF01850">
    <property type="entry name" value="PIN"/>
    <property type="match status" value="1"/>
</dbReference>
<dbReference type="EMBL" id="CP042909">
    <property type="protein sequence ID" value="QJA06305.1"/>
    <property type="molecule type" value="Genomic_DNA"/>
</dbReference>